<accession>A0A1A5YKQ9</accession>
<proteinExistence type="predicted"/>
<reference evidence="2 3" key="1">
    <citation type="submission" date="2016-05" db="EMBL/GenBank/DDBJ databases">
        <title>Paenibacillus oryzae. sp. nov., isolated from the rice root.</title>
        <authorList>
            <person name="Zhang J."/>
            <person name="Zhang X."/>
        </authorList>
    </citation>
    <scope>NUCLEOTIDE SEQUENCE [LARGE SCALE GENOMIC DNA]</scope>
    <source>
        <strain evidence="2 3">1DrF-4</strain>
    </source>
</reference>
<evidence type="ECO:0000313" key="2">
    <source>
        <dbReference type="EMBL" id="OBR66201.1"/>
    </source>
</evidence>
<evidence type="ECO:0000313" key="3">
    <source>
        <dbReference type="Proteomes" id="UP000092024"/>
    </source>
</evidence>
<organism evidence="2 3">
    <name type="scientific">Paenibacillus oryzae</name>
    <dbReference type="NCBI Taxonomy" id="1844972"/>
    <lineage>
        <taxon>Bacteria</taxon>
        <taxon>Bacillati</taxon>
        <taxon>Bacillota</taxon>
        <taxon>Bacilli</taxon>
        <taxon>Bacillales</taxon>
        <taxon>Paenibacillaceae</taxon>
        <taxon>Paenibacillus</taxon>
    </lineage>
</organism>
<evidence type="ECO:0008006" key="4">
    <source>
        <dbReference type="Google" id="ProtNLM"/>
    </source>
</evidence>
<keyword evidence="1" id="KW-0732">Signal</keyword>
<dbReference type="AlphaFoldDB" id="A0A1A5YKQ9"/>
<sequence>MKLKIGAFSILIALSILLTACSGEQPIDLDAVDAKLTTTPETVTAGSPTKLHVEFEGMDVSETATVNFDIRIGEELELVDAAYEGEGVFGGTFTFPEKGILTVYVHLYVDDIHITKKKWVEVK</sequence>
<dbReference type="EMBL" id="LYPA01000050">
    <property type="protein sequence ID" value="OBR66201.1"/>
    <property type="molecule type" value="Genomic_DNA"/>
</dbReference>
<feature type="chain" id="PRO_5038347048" description="YtkA-like domain-containing protein" evidence="1">
    <location>
        <begin position="21"/>
        <end position="123"/>
    </location>
</feature>
<gene>
    <name evidence="2" type="ORF">A7K91_20970</name>
</gene>
<dbReference type="STRING" id="1844972.A7K91_20970"/>
<dbReference type="OrthoDB" id="2679237at2"/>
<evidence type="ECO:0000256" key="1">
    <source>
        <dbReference type="SAM" id="SignalP"/>
    </source>
</evidence>
<dbReference type="RefSeq" id="WP_068682398.1">
    <property type="nucleotide sequence ID" value="NZ_LYPA01000050.1"/>
</dbReference>
<dbReference type="Proteomes" id="UP000092024">
    <property type="component" value="Unassembled WGS sequence"/>
</dbReference>
<name>A0A1A5YKQ9_9BACL</name>
<feature type="signal peptide" evidence="1">
    <location>
        <begin position="1"/>
        <end position="20"/>
    </location>
</feature>
<keyword evidence="3" id="KW-1185">Reference proteome</keyword>
<dbReference type="PROSITE" id="PS51257">
    <property type="entry name" value="PROKAR_LIPOPROTEIN"/>
    <property type="match status" value="1"/>
</dbReference>
<protein>
    <recommendedName>
        <fullName evidence="4">YtkA-like domain-containing protein</fullName>
    </recommendedName>
</protein>
<comment type="caution">
    <text evidence="2">The sequence shown here is derived from an EMBL/GenBank/DDBJ whole genome shotgun (WGS) entry which is preliminary data.</text>
</comment>